<evidence type="ECO:0000256" key="3">
    <source>
        <dbReference type="ARBA" id="ARBA00022801"/>
    </source>
</evidence>
<feature type="domain" description="Peptidase M10 metallopeptidase" evidence="6">
    <location>
        <begin position="255"/>
        <end position="332"/>
    </location>
</feature>
<evidence type="ECO:0000256" key="4">
    <source>
        <dbReference type="ARBA" id="ARBA00022833"/>
    </source>
</evidence>
<dbReference type="Gene3D" id="3.40.390.10">
    <property type="entry name" value="Collagenase (Catalytic Domain)"/>
    <property type="match status" value="1"/>
</dbReference>
<keyword evidence="8" id="KW-1185">Reference proteome</keyword>
<dbReference type="SUPFAM" id="SSF55486">
    <property type="entry name" value="Metalloproteases ('zincins'), catalytic domain"/>
    <property type="match status" value="1"/>
</dbReference>
<evidence type="ECO:0000259" key="6">
    <source>
        <dbReference type="Pfam" id="PF00413"/>
    </source>
</evidence>
<accession>A0ABU8Y8I9</accession>
<sequence>MRPVRNTLTTGAVIALVVGLTATAAPAQAATPSASAAGSRCAAGTLSVQTLRTGCTVASGTVVLPDGRTFAVPAPGESVMASSSAAPGAPELAEVVIANTGTGGVAVRIDEAWSGSAPAVRREQARSAAASAAAAAPAATTAATTKCTSTANARNGYRWASTVQWYYNESGQKSSYAKDALRKAANAWTGTISSCDRTVTSSARNSYVRLATQAPGLTDKGACSKSNGYSVVGWGKLPSGTLGVTCVWYDGNGVAKESDQRYATSYKWSSTATCSGARFDTQAVATHEWGHLYGLGHVKTGTGQVMEPSGGYCDTGSRTLGLGDMTGIAAIY</sequence>
<evidence type="ECO:0000313" key="8">
    <source>
        <dbReference type="Proteomes" id="UP001370299"/>
    </source>
</evidence>
<feature type="chain" id="PRO_5045687988" evidence="5">
    <location>
        <begin position="30"/>
        <end position="332"/>
    </location>
</feature>
<evidence type="ECO:0000256" key="2">
    <source>
        <dbReference type="ARBA" id="ARBA00022723"/>
    </source>
</evidence>
<dbReference type="RefSeq" id="WP_123311430.1">
    <property type="nucleotide sequence ID" value="NZ_JBBKAP010000051.1"/>
</dbReference>
<dbReference type="EC" id="3.4.24.-" evidence="7"/>
<keyword evidence="1" id="KW-0645">Protease</keyword>
<keyword evidence="7" id="KW-0482">Metalloprotease</keyword>
<name>A0ABU8Y8I9_9MICO</name>
<evidence type="ECO:0000313" key="7">
    <source>
        <dbReference type="EMBL" id="MEK0170298.1"/>
    </source>
</evidence>
<feature type="signal peptide" evidence="5">
    <location>
        <begin position="1"/>
        <end position="29"/>
    </location>
</feature>
<organism evidence="7 8">
    <name type="scientific">Curtobacterium citreum</name>
    <dbReference type="NCBI Taxonomy" id="2036"/>
    <lineage>
        <taxon>Bacteria</taxon>
        <taxon>Bacillati</taxon>
        <taxon>Actinomycetota</taxon>
        <taxon>Actinomycetes</taxon>
        <taxon>Micrococcales</taxon>
        <taxon>Microbacteriaceae</taxon>
        <taxon>Curtobacterium</taxon>
    </lineage>
</organism>
<keyword evidence="3 7" id="KW-0378">Hydrolase</keyword>
<comment type="caution">
    <text evidence="7">The sequence shown here is derived from an EMBL/GenBank/DDBJ whole genome shotgun (WGS) entry which is preliminary data.</text>
</comment>
<proteinExistence type="predicted"/>
<dbReference type="Pfam" id="PF00413">
    <property type="entry name" value="Peptidase_M10"/>
    <property type="match status" value="1"/>
</dbReference>
<dbReference type="InterPro" id="IPR001818">
    <property type="entry name" value="Pept_M10_metallopeptidase"/>
</dbReference>
<dbReference type="GO" id="GO:0008237">
    <property type="term" value="F:metallopeptidase activity"/>
    <property type="evidence" value="ECO:0007669"/>
    <property type="project" value="UniProtKB-KW"/>
</dbReference>
<evidence type="ECO:0000256" key="5">
    <source>
        <dbReference type="SAM" id="SignalP"/>
    </source>
</evidence>
<protein>
    <submittedName>
        <fullName evidence="7">Matrixin family metalloprotease</fullName>
        <ecNumber evidence="7">3.4.24.-</ecNumber>
    </submittedName>
</protein>
<reference evidence="7 8" key="1">
    <citation type="submission" date="2024-03" db="EMBL/GenBank/DDBJ databases">
        <title>Whole genomes of four grape xylem sap localized bacterial endophytes.</title>
        <authorList>
            <person name="Kumar G."/>
            <person name="Savka M.A."/>
        </authorList>
    </citation>
    <scope>NUCLEOTIDE SEQUENCE [LARGE SCALE GENOMIC DNA]</scope>
    <source>
        <strain evidence="7 8">RIT_GXS8</strain>
    </source>
</reference>
<keyword evidence="2" id="KW-0479">Metal-binding</keyword>
<keyword evidence="5" id="KW-0732">Signal</keyword>
<dbReference type="Proteomes" id="UP001370299">
    <property type="component" value="Unassembled WGS sequence"/>
</dbReference>
<gene>
    <name evidence="7" type="ORF">WMN62_02335</name>
</gene>
<keyword evidence="4" id="KW-0862">Zinc</keyword>
<dbReference type="InterPro" id="IPR024079">
    <property type="entry name" value="MetalloPept_cat_dom_sf"/>
</dbReference>
<evidence type="ECO:0000256" key="1">
    <source>
        <dbReference type="ARBA" id="ARBA00022670"/>
    </source>
</evidence>
<dbReference type="EMBL" id="JBBLYY010000016">
    <property type="protein sequence ID" value="MEK0170298.1"/>
    <property type="molecule type" value="Genomic_DNA"/>
</dbReference>